<dbReference type="EMBL" id="LT934115">
    <property type="protein sequence ID" value="VAH57060.1"/>
    <property type="molecule type" value="Genomic_DNA"/>
</dbReference>
<reference evidence="7 8" key="1">
    <citation type="submission" date="2017-09" db="EMBL/GenBank/DDBJ databases">
        <authorList>
            <consortium name="International Durum Wheat Genome Sequencing Consortium (IDWGSC)"/>
            <person name="Milanesi L."/>
        </authorList>
    </citation>
    <scope>NUCLEOTIDE SEQUENCE [LARGE SCALE GENOMIC DNA]</scope>
    <source>
        <strain evidence="8">cv. Svevo</strain>
    </source>
</reference>
<feature type="domain" description="Disease resistance N-terminal" evidence="6">
    <location>
        <begin position="7"/>
        <end position="91"/>
    </location>
</feature>
<dbReference type="Pfam" id="PF18052">
    <property type="entry name" value="Rx_N"/>
    <property type="match status" value="1"/>
</dbReference>
<dbReference type="GO" id="GO:0006952">
    <property type="term" value="P:defense response"/>
    <property type="evidence" value="ECO:0007669"/>
    <property type="project" value="UniProtKB-KW"/>
</dbReference>
<evidence type="ECO:0000259" key="6">
    <source>
        <dbReference type="Pfam" id="PF18052"/>
    </source>
</evidence>
<sequence length="152" mass="17366">MQVVTGAMGALIPKLFQLLSEEYNLQKGVKQDVEFLTKELPSMHEALRKVADVPRHQLDRQVKIWADEVRELSYVMEDVVDSFLASVEGSEPAANSNKLKELLKKMGNLLPKGKTRRKIAKKIKGIRLQVREVADRRDRRQSLLASMRQGTR</sequence>
<evidence type="ECO:0000256" key="4">
    <source>
        <dbReference type="ARBA" id="ARBA00022741"/>
    </source>
</evidence>
<evidence type="ECO:0000256" key="1">
    <source>
        <dbReference type="ARBA" id="ARBA00008894"/>
    </source>
</evidence>
<organism evidence="7 8">
    <name type="scientific">Triticum turgidum subsp. durum</name>
    <name type="common">Durum wheat</name>
    <name type="synonym">Triticum durum</name>
    <dbReference type="NCBI Taxonomy" id="4567"/>
    <lineage>
        <taxon>Eukaryota</taxon>
        <taxon>Viridiplantae</taxon>
        <taxon>Streptophyta</taxon>
        <taxon>Embryophyta</taxon>
        <taxon>Tracheophyta</taxon>
        <taxon>Spermatophyta</taxon>
        <taxon>Magnoliopsida</taxon>
        <taxon>Liliopsida</taxon>
        <taxon>Poales</taxon>
        <taxon>Poaceae</taxon>
        <taxon>BOP clade</taxon>
        <taxon>Pooideae</taxon>
        <taxon>Triticodae</taxon>
        <taxon>Triticeae</taxon>
        <taxon>Triticinae</taxon>
        <taxon>Triticum</taxon>
    </lineage>
</organism>
<evidence type="ECO:0000313" key="7">
    <source>
        <dbReference type="EMBL" id="VAH57060.1"/>
    </source>
</evidence>
<dbReference type="GO" id="GO:0000166">
    <property type="term" value="F:nucleotide binding"/>
    <property type="evidence" value="ECO:0007669"/>
    <property type="project" value="UniProtKB-KW"/>
</dbReference>
<keyword evidence="4" id="KW-0547">Nucleotide-binding</keyword>
<gene>
    <name evidence="7" type="ORF">TRITD_3Av1G023440</name>
</gene>
<keyword evidence="5" id="KW-0611">Plant defense</keyword>
<dbReference type="InterPro" id="IPR041118">
    <property type="entry name" value="Rx_N"/>
</dbReference>
<dbReference type="Proteomes" id="UP000324705">
    <property type="component" value="Chromosome 3A"/>
</dbReference>
<protein>
    <recommendedName>
        <fullName evidence="6">Disease resistance N-terminal domain-containing protein</fullName>
    </recommendedName>
</protein>
<proteinExistence type="inferred from homology"/>
<keyword evidence="3" id="KW-0677">Repeat</keyword>
<dbReference type="CDD" id="cd14798">
    <property type="entry name" value="RX-CC_like"/>
    <property type="match status" value="1"/>
</dbReference>
<evidence type="ECO:0000256" key="3">
    <source>
        <dbReference type="ARBA" id="ARBA00022737"/>
    </source>
</evidence>
<evidence type="ECO:0000313" key="8">
    <source>
        <dbReference type="Proteomes" id="UP000324705"/>
    </source>
</evidence>
<dbReference type="PANTHER" id="PTHR19338">
    <property type="entry name" value="TRANSLOCASE OF INNER MITOCHONDRIAL MEMBRANE 13 HOMOLOG"/>
    <property type="match status" value="1"/>
</dbReference>
<dbReference type="InterPro" id="IPR038005">
    <property type="entry name" value="RX-like_CC"/>
</dbReference>
<keyword evidence="2" id="KW-0433">Leucine-rich repeat</keyword>
<evidence type="ECO:0000256" key="2">
    <source>
        <dbReference type="ARBA" id="ARBA00022614"/>
    </source>
</evidence>
<accession>A0A9R0RBU6</accession>
<dbReference type="Gene3D" id="1.20.5.4130">
    <property type="match status" value="1"/>
</dbReference>
<dbReference type="AlphaFoldDB" id="A0A9R0RBU6"/>
<evidence type="ECO:0000256" key="5">
    <source>
        <dbReference type="ARBA" id="ARBA00022821"/>
    </source>
</evidence>
<dbReference type="Gramene" id="TRITD3Av1G023440.2">
    <property type="protein sequence ID" value="TRITD3Av1G023440.2"/>
    <property type="gene ID" value="TRITD3Av1G023440"/>
</dbReference>
<name>A0A9R0RBU6_TRITD</name>
<dbReference type="PANTHER" id="PTHR19338:SF71">
    <property type="entry name" value="AAA+ ATPASE DOMAIN-CONTAINING PROTEIN"/>
    <property type="match status" value="1"/>
</dbReference>
<comment type="similarity">
    <text evidence="1">Belongs to the disease resistance NB-LRR family.</text>
</comment>
<keyword evidence="8" id="KW-1185">Reference proteome</keyword>